<evidence type="ECO:0000256" key="3">
    <source>
        <dbReference type="ARBA" id="ARBA00023163"/>
    </source>
</evidence>
<dbReference type="InterPro" id="IPR018490">
    <property type="entry name" value="cNMP-bd_dom_sf"/>
</dbReference>
<dbReference type="CDD" id="cd00038">
    <property type="entry name" value="CAP_ED"/>
    <property type="match status" value="1"/>
</dbReference>
<keyword evidence="2" id="KW-0238">DNA-binding</keyword>
<dbReference type="InterPro" id="IPR014710">
    <property type="entry name" value="RmlC-like_jellyroll"/>
</dbReference>
<dbReference type="GO" id="GO:0006355">
    <property type="term" value="P:regulation of DNA-templated transcription"/>
    <property type="evidence" value="ECO:0007669"/>
    <property type="project" value="InterPro"/>
</dbReference>
<evidence type="ECO:0000259" key="4">
    <source>
        <dbReference type="PROSITE" id="PS50042"/>
    </source>
</evidence>
<dbReference type="AlphaFoldDB" id="A0A9D2H9Y6"/>
<dbReference type="Pfam" id="PF13545">
    <property type="entry name" value="HTH_Crp_2"/>
    <property type="match status" value="1"/>
</dbReference>
<evidence type="ECO:0000313" key="5">
    <source>
        <dbReference type="EMBL" id="HJA07283.1"/>
    </source>
</evidence>
<evidence type="ECO:0000256" key="2">
    <source>
        <dbReference type="ARBA" id="ARBA00023125"/>
    </source>
</evidence>
<protein>
    <submittedName>
        <fullName evidence="5">Crp/Fnr family transcriptional regulator</fullName>
    </submittedName>
</protein>
<evidence type="ECO:0000256" key="1">
    <source>
        <dbReference type="ARBA" id="ARBA00023015"/>
    </source>
</evidence>
<dbReference type="SMART" id="SM00100">
    <property type="entry name" value="cNMP"/>
    <property type="match status" value="1"/>
</dbReference>
<dbReference type="Pfam" id="PF00027">
    <property type="entry name" value="cNMP_binding"/>
    <property type="match status" value="1"/>
</dbReference>
<proteinExistence type="predicted"/>
<dbReference type="SUPFAM" id="SSF46785">
    <property type="entry name" value="Winged helix' DNA-binding domain"/>
    <property type="match status" value="1"/>
</dbReference>
<dbReference type="Proteomes" id="UP000824223">
    <property type="component" value="Unassembled WGS sequence"/>
</dbReference>
<reference evidence="5" key="1">
    <citation type="journal article" date="2021" name="PeerJ">
        <title>Extensive microbial diversity within the chicken gut microbiome revealed by metagenomics and culture.</title>
        <authorList>
            <person name="Gilroy R."/>
            <person name="Ravi A."/>
            <person name="Getino M."/>
            <person name="Pursley I."/>
            <person name="Horton D.L."/>
            <person name="Alikhan N.F."/>
            <person name="Baker D."/>
            <person name="Gharbi K."/>
            <person name="Hall N."/>
            <person name="Watson M."/>
            <person name="Adriaenssens E.M."/>
            <person name="Foster-Nyarko E."/>
            <person name="Jarju S."/>
            <person name="Secka A."/>
            <person name="Antonio M."/>
            <person name="Oren A."/>
            <person name="Chaudhuri R.R."/>
            <person name="La Ragione R."/>
            <person name="Hildebrand F."/>
            <person name="Pallen M.J."/>
        </authorList>
    </citation>
    <scope>NUCLEOTIDE SEQUENCE</scope>
    <source>
        <strain evidence="5">ChiSjej2B20-11307</strain>
    </source>
</reference>
<evidence type="ECO:0000313" key="6">
    <source>
        <dbReference type="Proteomes" id="UP000824223"/>
    </source>
</evidence>
<accession>A0A9D2H9Y6</accession>
<keyword evidence="3" id="KW-0804">Transcription</keyword>
<reference evidence="5" key="2">
    <citation type="submission" date="2021-04" db="EMBL/GenBank/DDBJ databases">
        <authorList>
            <person name="Gilroy R."/>
        </authorList>
    </citation>
    <scope>NUCLEOTIDE SEQUENCE</scope>
    <source>
        <strain evidence="5">ChiSjej2B20-11307</strain>
    </source>
</reference>
<keyword evidence="1" id="KW-0805">Transcription regulation</keyword>
<dbReference type="GO" id="GO:0003677">
    <property type="term" value="F:DNA binding"/>
    <property type="evidence" value="ECO:0007669"/>
    <property type="project" value="UniProtKB-KW"/>
</dbReference>
<dbReference type="EMBL" id="DXAK01000045">
    <property type="protein sequence ID" value="HJA07283.1"/>
    <property type="molecule type" value="Genomic_DNA"/>
</dbReference>
<dbReference type="Gene3D" id="2.60.120.10">
    <property type="entry name" value="Jelly Rolls"/>
    <property type="match status" value="1"/>
</dbReference>
<gene>
    <name evidence="5" type="ORF">H9798_09120</name>
</gene>
<organism evidence="5 6">
    <name type="scientific">Candidatus Mediterraneibacter pullicola</name>
    <dbReference type="NCBI Taxonomy" id="2838682"/>
    <lineage>
        <taxon>Bacteria</taxon>
        <taxon>Bacillati</taxon>
        <taxon>Bacillota</taxon>
        <taxon>Clostridia</taxon>
        <taxon>Lachnospirales</taxon>
        <taxon>Lachnospiraceae</taxon>
        <taxon>Mediterraneibacter</taxon>
    </lineage>
</organism>
<comment type="caution">
    <text evidence="5">The sequence shown here is derived from an EMBL/GenBank/DDBJ whole genome shotgun (WGS) entry which is preliminary data.</text>
</comment>
<name>A0A9D2H9Y6_9FIRM</name>
<dbReference type="InterPro" id="IPR012318">
    <property type="entry name" value="HTH_CRP"/>
</dbReference>
<dbReference type="SUPFAM" id="SSF51206">
    <property type="entry name" value="cAMP-binding domain-like"/>
    <property type="match status" value="1"/>
</dbReference>
<feature type="domain" description="Cyclic nucleotide-binding" evidence="4">
    <location>
        <begin position="13"/>
        <end position="111"/>
    </location>
</feature>
<dbReference type="PROSITE" id="PS50042">
    <property type="entry name" value="CNMP_BINDING_3"/>
    <property type="match status" value="1"/>
</dbReference>
<dbReference type="InterPro" id="IPR000595">
    <property type="entry name" value="cNMP-bd_dom"/>
</dbReference>
<dbReference type="InterPro" id="IPR036390">
    <property type="entry name" value="WH_DNA-bd_sf"/>
</dbReference>
<sequence>MGKFFEIIWNSQLFSGIEKEEIQEMLTCLDAKQKQFPKGDFIFRTGDSTDELGLLLTGTAFIFHNDFWGNRNILSDITPGQTFAETFACAPGRVMTVSVIAESDCEVLFLNVRRILTVCPAGCSHHSRIIRNLLSDLAAKNLACNEKLAHMSQRTTRAKLISYFSAAAQKNNNFEFDIHFSRQQMADYLSVERSGLSLELSRMKKDGLIDYHKNHFVLKRG</sequence>